<organism evidence="1 2">
    <name type="scientific">Acidiphilium rubrum</name>
    <dbReference type="NCBI Taxonomy" id="526"/>
    <lineage>
        <taxon>Bacteria</taxon>
        <taxon>Pseudomonadati</taxon>
        <taxon>Pseudomonadota</taxon>
        <taxon>Alphaproteobacteria</taxon>
        <taxon>Acetobacterales</taxon>
        <taxon>Acidocellaceae</taxon>
        <taxon>Acidiphilium</taxon>
    </lineage>
</organism>
<proteinExistence type="predicted"/>
<protein>
    <recommendedName>
        <fullName evidence="3">Transposase</fullName>
    </recommendedName>
</protein>
<accession>A0A8G2FF01</accession>
<comment type="caution">
    <text evidence="1">The sequence shown here is derived from an EMBL/GenBank/DDBJ whole genome shotgun (WGS) entry which is preliminary data.</text>
</comment>
<evidence type="ECO:0000313" key="1">
    <source>
        <dbReference type="EMBL" id="SIR48344.1"/>
    </source>
</evidence>
<dbReference type="Proteomes" id="UP000186308">
    <property type="component" value="Unassembled WGS sequence"/>
</dbReference>
<dbReference type="EMBL" id="FTNE01000038">
    <property type="protein sequence ID" value="SIR48344.1"/>
    <property type="molecule type" value="Genomic_DNA"/>
</dbReference>
<evidence type="ECO:0008006" key="3">
    <source>
        <dbReference type="Google" id="ProtNLM"/>
    </source>
</evidence>
<sequence length="63" mass="6898">MANVAQKFCAFHNRSVSFYRWQDSGLLFLINEALVAANRVAEGRDAAPTAAIIDSQSVKTVAR</sequence>
<reference evidence="1 2" key="1">
    <citation type="submission" date="2017-01" db="EMBL/GenBank/DDBJ databases">
        <authorList>
            <person name="Varghese N."/>
            <person name="Submissions S."/>
        </authorList>
    </citation>
    <scope>NUCLEOTIDE SEQUENCE [LARGE SCALE GENOMIC DNA]</scope>
    <source>
        <strain evidence="1 2">ATCC 35905</strain>
    </source>
</reference>
<dbReference type="AlphaFoldDB" id="A0A8G2FF01"/>
<evidence type="ECO:0000313" key="2">
    <source>
        <dbReference type="Proteomes" id="UP000186308"/>
    </source>
</evidence>
<name>A0A8G2FF01_ACIRU</name>
<gene>
    <name evidence="1" type="ORF">SAMN05421828_1384</name>
</gene>
<keyword evidence="2" id="KW-1185">Reference proteome</keyword>